<proteinExistence type="predicted"/>
<name>A0ABP0RAK4_9DINO</name>
<gene>
    <name evidence="2" type="ORF">SCF082_LOCUS45585</name>
</gene>
<dbReference type="Gene3D" id="1.10.472.80">
    <property type="entry name" value="Ypt/Rab-GAP domain of gyp1p, domain 3"/>
    <property type="match status" value="1"/>
</dbReference>
<protein>
    <recommendedName>
        <fullName evidence="1">Rab-GAP TBC domain-containing protein</fullName>
    </recommendedName>
</protein>
<feature type="non-terminal residue" evidence="2">
    <location>
        <position position="683"/>
    </location>
</feature>
<dbReference type="InterPro" id="IPR035892">
    <property type="entry name" value="C2_domain_sf"/>
</dbReference>
<sequence>QALKMAEYQKRTQTTPVQQRQVYKSGGQLDVVLVEARRLKPLQSALNTVLQSDPIALYESWSKGRSEADPSQSNQMLDPNYLPELMGTTDGQMVKQTPNGSAISTFVNFRMLHRREVPPGAPPLPPEVVSFRGQKVQISPVIDGTDSPCWAKLSELEQVGGWTFRTGIIDPEKYPKLLIEFEVMQAGIPSATRIGAIHIPVTEEQFLTNPDQLFKNLWLPLVKDGAETPNVTGEIHVMTRWLPAEMKQVFSDGQEKMQLSVRSMFVKDIWHKVCQSRIREPVYNTEAVYHRSVYNPNMVRVKKEGPKRQPEAFKDNFRRHVEELSHAVHYLECLERRQMNAWNLFQNELQEKGYENRSLGELRLHWQEVDDSTMLNKLQSLILRGVPSSLRQQVWAEITLASRVSATDGAGATRDYADEEELAQAAEKEYQTLLARGSLLNTDAMHQLQEDSVLLAAWESSSPPLPEALELHLKRIKKAKNVVTALLACEDGGVTSCESLLVLAFFLLLPQGCKEASSVSGTGEGLVQPAESSVFWLLYTLICTRVNGMYREYYGQPLTSQSEPPSLLAGSGAMQDVNLLECCMAYHERDLYFRMTALGFELSTIFYGAFMRWYATFIPTATVFRFWDALLFQSTNPKTQSLGGRDYLIDLAFATLRAKRNELMECESAAEMKSVVLGFLGSL</sequence>
<keyword evidence="3" id="KW-1185">Reference proteome</keyword>
<organism evidence="2 3">
    <name type="scientific">Durusdinium trenchii</name>
    <dbReference type="NCBI Taxonomy" id="1381693"/>
    <lineage>
        <taxon>Eukaryota</taxon>
        <taxon>Sar</taxon>
        <taxon>Alveolata</taxon>
        <taxon>Dinophyceae</taxon>
        <taxon>Suessiales</taxon>
        <taxon>Symbiodiniaceae</taxon>
        <taxon>Durusdinium</taxon>
    </lineage>
</organism>
<comment type="caution">
    <text evidence="2">The sequence shown here is derived from an EMBL/GenBank/DDBJ whole genome shotgun (WGS) entry which is preliminary data.</text>
</comment>
<feature type="non-terminal residue" evidence="2">
    <location>
        <position position="1"/>
    </location>
</feature>
<evidence type="ECO:0000313" key="2">
    <source>
        <dbReference type="EMBL" id="CAK9097160.1"/>
    </source>
</evidence>
<dbReference type="InterPro" id="IPR035969">
    <property type="entry name" value="Rab-GAP_TBC_sf"/>
</dbReference>
<dbReference type="SUPFAM" id="SSF47923">
    <property type="entry name" value="Ypt/Rab-GAP domain of gyp1p"/>
    <property type="match status" value="1"/>
</dbReference>
<dbReference type="Pfam" id="PF00566">
    <property type="entry name" value="RabGAP-TBC"/>
    <property type="match status" value="1"/>
</dbReference>
<dbReference type="SUPFAM" id="SSF49562">
    <property type="entry name" value="C2 domain (Calcium/lipid-binding domain, CaLB)"/>
    <property type="match status" value="1"/>
</dbReference>
<reference evidence="2 3" key="1">
    <citation type="submission" date="2024-02" db="EMBL/GenBank/DDBJ databases">
        <authorList>
            <person name="Chen Y."/>
            <person name="Shah S."/>
            <person name="Dougan E. K."/>
            <person name="Thang M."/>
            <person name="Chan C."/>
        </authorList>
    </citation>
    <scope>NUCLEOTIDE SEQUENCE [LARGE SCALE GENOMIC DNA]</scope>
</reference>
<evidence type="ECO:0000313" key="3">
    <source>
        <dbReference type="Proteomes" id="UP001642464"/>
    </source>
</evidence>
<dbReference type="PROSITE" id="PS50086">
    <property type="entry name" value="TBC_RABGAP"/>
    <property type="match status" value="1"/>
</dbReference>
<feature type="domain" description="Rab-GAP TBC" evidence="1">
    <location>
        <begin position="385"/>
        <end position="634"/>
    </location>
</feature>
<dbReference type="InterPro" id="IPR000195">
    <property type="entry name" value="Rab-GAP-TBC_dom"/>
</dbReference>
<evidence type="ECO:0000259" key="1">
    <source>
        <dbReference type="PROSITE" id="PS50086"/>
    </source>
</evidence>
<dbReference type="EMBL" id="CAXAMM010041077">
    <property type="protein sequence ID" value="CAK9097160.1"/>
    <property type="molecule type" value="Genomic_DNA"/>
</dbReference>
<dbReference type="Proteomes" id="UP001642464">
    <property type="component" value="Unassembled WGS sequence"/>
</dbReference>
<accession>A0ABP0RAK4</accession>